<evidence type="ECO:0000313" key="2">
    <source>
        <dbReference type="EMBL" id="AGW14310.1"/>
    </source>
</evidence>
<dbReference type="OrthoDB" id="5432773at2"/>
<accession>T2GCK5</accession>
<dbReference type="Pfam" id="PF13717">
    <property type="entry name" value="Zn_ribbon_4"/>
    <property type="match status" value="1"/>
</dbReference>
<feature type="domain" description="Zinc finger/thioredoxin putative" evidence="1">
    <location>
        <begin position="1"/>
        <end position="34"/>
    </location>
</feature>
<dbReference type="InterPro" id="IPR011723">
    <property type="entry name" value="Znf/thioredoxin_put"/>
</dbReference>
<dbReference type="RefSeq" id="WP_021761313.1">
    <property type="nucleotide sequence ID" value="NC_022444.1"/>
</dbReference>
<dbReference type="eggNOG" id="COG0784">
    <property type="taxonomic scope" value="Bacteria"/>
</dbReference>
<gene>
    <name evidence="2" type="ORF">DGI_2578</name>
</gene>
<sequence>MRITCTSCNRELSVPDNKLPDAPRFKIKCPQCRKEIVVERMDKLDHSFTSASFDVSGVVEPEVFPPGARVAFLLIGEKSWRNAALAWLNAEKYYQSTASTAHEAMLKLRLNDYQLVMIEDREDYQSVLAEIATWPGLRRRTVNLVLLGHDAASLDPQISFRRGVNTYLSLADAARCAELMDSVLKGYEMYYQYLRLAHEQAMG</sequence>
<keyword evidence="3" id="KW-1185">Reference proteome</keyword>
<dbReference type="PATRIC" id="fig|1121448.10.peg.2526"/>
<evidence type="ECO:0000259" key="1">
    <source>
        <dbReference type="Pfam" id="PF13717"/>
    </source>
</evidence>
<evidence type="ECO:0000313" key="3">
    <source>
        <dbReference type="Proteomes" id="UP000016587"/>
    </source>
</evidence>
<name>T2GCK5_MEGG1</name>
<dbReference type="Proteomes" id="UP000016587">
    <property type="component" value="Chromosome"/>
</dbReference>
<proteinExistence type="predicted"/>
<dbReference type="STRING" id="1121448.DGI_2578"/>
<dbReference type="EMBL" id="CP006585">
    <property type="protein sequence ID" value="AGW14310.1"/>
    <property type="molecule type" value="Genomic_DNA"/>
</dbReference>
<protein>
    <recommendedName>
        <fullName evidence="1">Zinc finger/thioredoxin putative domain-containing protein</fullName>
    </recommendedName>
</protein>
<dbReference type="AlphaFoldDB" id="T2GCK5"/>
<reference evidence="3" key="2">
    <citation type="submission" date="2013-07" db="EMBL/GenBank/DDBJ databases">
        <authorList>
            <person name="Morais-Silva F.O."/>
            <person name="Rezende A.M."/>
            <person name="Pimentel C."/>
            <person name="Resende D.M."/>
            <person name="Santos C.I."/>
            <person name="Clemente C."/>
            <person name="de Oliveira L.M."/>
            <person name="da Silva S.M."/>
            <person name="Costa D.A."/>
            <person name="Varela-Raposo A."/>
            <person name="Horacio E.C.A."/>
            <person name="Matos M."/>
            <person name="Flores O."/>
            <person name="Ruiz J.C."/>
            <person name="Rodrigues-Pousada C."/>
        </authorList>
    </citation>
    <scope>NUCLEOTIDE SEQUENCE [LARGE SCALE GENOMIC DNA]</scope>
    <source>
        <strain evidence="3">ATCC 19364 / DSM 1382 / NCIMB 9332 / VKM B-1759</strain>
    </source>
</reference>
<dbReference type="HOGENOM" id="CLU_106208_0_0_7"/>
<dbReference type="KEGG" id="dgg:DGI_2578"/>
<organism evidence="2 3">
    <name type="scientific">Megalodesulfovibrio gigas (strain ATCC 19364 / DSM 1382 / NCIMB 9332 / VKM B-1759)</name>
    <name type="common">Desulfovibrio gigas</name>
    <dbReference type="NCBI Taxonomy" id="1121448"/>
    <lineage>
        <taxon>Bacteria</taxon>
        <taxon>Pseudomonadati</taxon>
        <taxon>Thermodesulfobacteriota</taxon>
        <taxon>Desulfovibrionia</taxon>
        <taxon>Desulfovibrionales</taxon>
        <taxon>Desulfovibrionaceae</taxon>
        <taxon>Megalodesulfovibrio</taxon>
    </lineage>
</organism>
<reference evidence="2 3" key="1">
    <citation type="journal article" date="2013" name="J. Bacteriol.">
        <title>Roles of HynAB and Ech, the only two hydrogenases found in the model sulfate reducer Desulfovibrio gigas.</title>
        <authorList>
            <person name="Morais-Silva F.O."/>
            <person name="Santos C.I."/>
            <person name="Rodrigues R."/>
            <person name="Pereira I.A."/>
            <person name="Rodrigues-Pousada C."/>
        </authorList>
    </citation>
    <scope>NUCLEOTIDE SEQUENCE [LARGE SCALE GENOMIC DNA]</scope>
    <source>
        <strain evidence="3">ATCC 19364 / DSM 1382 / NCIMB 9332 / VKM B-1759</strain>
    </source>
</reference>